<feature type="transmembrane region" description="Helical" evidence="1">
    <location>
        <begin position="141"/>
        <end position="162"/>
    </location>
</feature>
<keyword evidence="1" id="KW-0472">Membrane</keyword>
<keyword evidence="3" id="KW-1185">Reference proteome</keyword>
<organism evidence="2 3">
    <name type="scientific">Aphis glycines</name>
    <name type="common">Soybean aphid</name>
    <dbReference type="NCBI Taxonomy" id="307491"/>
    <lineage>
        <taxon>Eukaryota</taxon>
        <taxon>Metazoa</taxon>
        <taxon>Ecdysozoa</taxon>
        <taxon>Arthropoda</taxon>
        <taxon>Hexapoda</taxon>
        <taxon>Insecta</taxon>
        <taxon>Pterygota</taxon>
        <taxon>Neoptera</taxon>
        <taxon>Paraneoptera</taxon>
        <taxon>Hemiptera</taxon>
        <taxon>Sternorrhyncha</taxon>
        <taxon>Aphidomorpha</taxon>
        <taxon>Aphidoidea</taxon>
        <taxon>Aphididae</taxon>
        <taxon>Aphidini</taxon>
        <taxon>Aphis</taxon>
        <taxon>Aphis</taxon>
    </lineage>
</organism>
<proteinExistence type="predicted"/>
<dbReference type="Proteomes" id="UP000475862">
    <property type="component" value="Unassembled WGS sequence"/>
</dbReference>
<evidence type="ECO:0000313" key="3">
    <source>
        <dbReference type="Proteomes" id="UP000475862"/>
    </source>
</evidence>
<feature type="transmembrane region" description="Helical" evidence="1">
    <location>
        <begin position="7"/>
        <end position="23"/>
    </location>
</feature>
<dbReference type="OrthoDB" id="6605241at2759"/>
<evidence type="ECO:0000256" key="1">
    <source>
        <dbReference type="SAM" id="Phobius"/>
    </source>
</evidence>
<reference evidence="2 3" key="1">
    <citation type="submission" date="2019-08" db="EMBL/GenBank/DDBJ databases">
        <title>The genome of the soybean aphid Biotype 1, its phylome, world population structure and adaptation to the North American continent.</title>
        <authorList>
            <person name="Giordano R."/>
            <person name="Donthu R.K."/>
            <person name="Hernandez A.G."/>
            <person name="Wright C.L."/>
            <person name="Zimin A.V."/>
        </authorList>
    </citation>
    <scope>NUCLEOTIDE SEQUENCE [LARGE SCALE GENOMIC DNA]</scope>
    <source>
        <tissue evidence="2">Whole aphids</tissue>
    </source>
</reference>
<evidence type="ECO:0000313" key="2">
    <source>
        <dbReference type="EMBL" id="KAE9521710.1"/>
    </source>
</evidence>
<dbReference type="EMBL" id="VYZN01002430">
    <property type="protein sequence ID" value="KAE9521710.1"/>
    <property type="molecule type" value="Genomic_DNA"/>
</dbReference>
<keyword evidence="1" id="KW-1133">Transmembrane helix</keyword>
<sequence length="435" mass="50405">MFILSQAIIPVFVFAVMVNFYHFDSIFSTEVFVNFTNCNDCTNSTCYNNNSGPCGVLSDNITVQCYTCSEEDGNQQYYTEEDCKANCSDVTKCYCDGMCYKCVEDNKSFSKLKLYCIIGCTYTIILYYCKNIKHIISLPRIYFVFYFFFFIIINAILSLSSLNFECSKIGDLEITLIPLIRLNNLTIQDLIFSFVFCENTNFYFSNKTTQKILAMIPPESSESSGNESSDKHVDYASNFDSSSSSLSANTDENELDELLKNFELNPIDEATREFFDSIDENIIEEEISTTNFSNNPLHYLKLSLFLQGHQESIKFNICNLNGKVKNNLILELKFQTTNFILIIKNTRNYASKNIQKILRSLHFQNNDEYDPDDRFYKIRPFLNKIRQNCLNQEEGNRYSIDEMMIPYKVTKVLQFCTLEDTIRKTICSSRCSFSQ</sequence>
<name>A0A6G0STI6_APHGL</name>
<feature type="transmembrane region" description="Helical" evidence="1">
    <location>
        <begin position="112"/>
        <end position="129"/>
    </location>
</feature>
<protein>
    <submittedName>
        <fullName evidence="2">Uncharacterized protein</fullName>
    </submittedName>
</protein>
<gene>
    <name evidence="2" type="ORF">AGLY_017897</name>
</gene>
<accession>A0A6G0STI6</accession>
<keyword evidence="1" id="KW-0812">Transmembrane</keyword>
<comment type="caution">
    <text evidence="2">The sequence shown here is derived from an EMBL/GenBank/DDBJ whole genome shotgun (WGS) entry which is preliminary data.</text>
</comment>
<dbReference type="AlphaFoldDB" id="A0A6G0STI6"/>